<keyword evidence="4" id="KW-0410">Iron transport</keyword>
<dbReference type="GO" id="GO:0006826">
    <property type="term" value="P:iron ion transport"/>
    <property type="evidence" value="ECO:0007669"/>
    <property type="project" value="UniProtKB-KW"/>
</dbReference>
<comment type="subcellular location">
    <subcellularLocation>
        <location evidence="1 11">Cell outer membrane</location>
        <topology evidence="1 11">Multi-pass membrane protein</topology>
    </subcellularLocation>
</comment>
<evidence type="ECO:0000313" key="16">
    <source>
        <dbReference type="EMBL" id="KGE04713.1"/>
    </source>
</evidence>
<feature type="chain" id="PRO_5001920099" evidence="13">
    <location>
        <begin position="24"/>
        <end position="786"/>
    </location>
</feature>
<keyword evidence="17" id="KW-1185">Reference proteome</keyword>
<keyword evidence="6" id="KW-0408">Iron</keyword>
<dbReference type="InterPro" id="IPR000531">
    <property type="entry name" value="Beta-barrel_TonB"/>
</dbReference>
<dbReference type="Gene3D" id="2.40.170.20">
    <property type="entry name" value="TonB-dependent receptor, beta-barrel domain"/>
    <property type="match status" value="1"/>
</dbReference>
<dbReference type="STRING" id="1265313.HRUBRA_00682"/>
<dbReference type="GO" id="GO:0009279">
    <property type="term" value="C:cell outer membrane"/>
    <property type="evidence" value="ECO:0007669"/>
    <property type="project" value="UniProtKB-SubCell"/>
</dbReference>
<keyword evidence="3 11" id="KW-1134">Transmembrane beta strand</keyword>
<name>A0A095VUH5_9GAMM</name>
<evidence type="ECO:0000256" key="8">
    <source>
        <dbReference type="ARBA" id="ARBA00023077"/>
    </source>
</evidence>
<keyword evidence="7" id="KW-0406">Ion transport</keyword>
<dbReference type="SUPFAM" id="SSF56935">
    <property type="entry name" value="Porins"/>
    <property type="match status" value="1"/>
</dbReference>
<dbReference type="InterPro" id="IPR036942">
    <property type="entry name" value="Beta-barrel_TonB_sf"/>
</dbReference>
<dbReference type="HOGENOM" id="CLU_008287_15_0_6"/>
<dbReference type="OrthoDB" id="127311at2"/>
<evidence type="ECO:0000256" key="4">
    <source>
        <dbReference type="ARBA" id="ARBA00022496"/>
    </source>
</evidence>
<evidence type="ECO:0000256" key="10">
    <source>
        <dbReference type="ARBA" id="ARBA00023237"/>
    </source>
</evidence>
<dbReference type="PATRIC" id="fig|1265313.6.peg.676"/>
<keyword evidence="5 11" id="KW-0812">Transmembrane</keyword>
<protein>
    <submittedName>
        <fullName evidence="16">TonB-dependent receptor</fullName>
    </submittedName>
</protein>
<feature type="domain" description="TonB-dependent receptor-like beta-barrel" evidence="14">
    <location>
        <begin position="253"/>
        <end position="746"/>
    </location>
</feature>
<evidence type="ECO:0000256" key="2">
    <source>
        <dbReference type="ARBA" id="ARBA00022448"/>
    </source>
</evidence>
<evidence type="ECO:0000259" key="14">
    <source>
        <dbReference type="Pfam" id="PF00593"/>
    </source>
</evidence>
<dbReference type="eggNOG" id="COG4773">
    <property type="taxonomic scope" value="Bacteria"/>
</dbReference>
<keyword evidence="2 11" id="KW-0813">Transport</keyword>
<dbReference type="Pfam" id="PF00593">
    <property type="entry name" value="TonB_dep_Rec_b-barrel"/>
    <property type="match status" value="1"/>
</dbReference>
<proteinExistence type="inferred from homology"/>
<gene>
    <name evidence="16" type="ORF">HRUBRA_00682</name>
</gene>
<organism evidence="16 17">
    <name type="scientific">Pseudohaliea rubra DSM 19751</name>
    <dbReference type="NCBI Taxonomy" id="1265313"/>
    <lineage>
        <taxon>Bacteria</taxon>
        <taxon>Pseudomonadati</taxon>
        <taxon>Pseudomonadota</taxon>
        <taxon>Gammaproteobacteria</taxon>
        <taxon>Cellvibrionales</taxon>
        <taxon>Halieaceae</taxon>
        <taxon>Pseudohaliea</taxon>
    </lineage>
</organism>
<keyword evidence="13" id="KW-0732">Signal</keyword>
<evidence type="ECO:0000256" key="7">
    <source>
        <dbReference type="ARBA" id="ARBA00023065"/>
    </source>
</evidence>
<evidence type="ECO:0000256" key="12">
    <source>
        <dbReference type="RuleBase" id="RU003357"/>
    </source>
</evidence>
<evidence type="ECO:0000256" key="5">
    <source>
        <dbReference type="ARBA" id="ARBA00022692"/>
    </source>
</evidence>
<comment type="caution">
    <text evidence="16">The sequence shown here is derived from an EMBL/GenBank/DDBJ whole genome shotgun (WGS) entry which is preliminary data.</text>
</comment>
<accession>A0A095VUH5</accession>
<dbReference type="Pfam" id="PF07715">
    <property type="entry name" value="Plug"/>
    <property type="match status" value="1"/>
</dbReference>
<dbReference type="PANTHER" id="PTHR32552:SF81">
    <property type="entry name" value="TONB-DEPENDENT OUTER MEMBRANE RECEPTOR"/>
    <property type="match status" value="1"/>
</dbReference>
<evidence type="ECO:0000256" key="9">
    <source>
        <dbReference type="ARBA" id="ARBA00023136"/>
    </source>
</evidence>
<evidence type="ECO:0000256" key="3">
    <source>
        <dbReference type="ARBA" id="ARBA00022452"/>
    </source>
</evidence>
<dbReference type="InterPro" id="IPR012910">
    <property type="entry name" value="Plug_dom"/>
</dbReference>
<dbReference type="RefSeq" id="WP_035517826.1">
    <property type="nucleotide sequence ID" value="NZ_KN234789.1"/>
</dbReference>
<evidence type="ECO:0000256" key="13">
    <source>
        <dbReference type="SAM" id="SignalP"/>
    </source>
</evidence>
<dbReference type="InterPro" id="IPR039426">
    <property type="entry name" value="TonB-dep_rcpt-like"/>
</dbReference>
<keyword evidence="10 11" id="KW-0998">Cell outer membrane</keyword>
<keyword evidence="16" id="KW-0675">Receptor</keyword>
<dbReference type="Proteomes" id="UP000029640">
    <property type="component" value="Unassembled WGS sequence"/>
</dbReference>
<dbReference type="AlphaFoldDB" id="A0A095VUH5"/>
<feature type="domain" description="TonB-dependent receptor plug" evidence="15">
    <location>
        <begin position="48"/>
        <end position="154"/>
    </location>
</feature>
<evidence type="ECO:0000256" key="11">
    <source>
        <dbReference type="PROSITE-ProRule" id="PRU01360"/>
    </source>
</evidence>
<dbReference type="PROSITE" id="PS52016">
    <property type="entry name" value="TONB_DEPENDENT_REC_3"/>
    <property type="match status" value="1"/>
</dbReference>
<evidence type="ECO:0000259" key="15">
    <source>
        <dbReference type="Pfam" id="PF07715"/>
    </source>
</evidence>
<evidence type="ECO:0000256" key="1">
    <source>
        <dbReference type="ARBA" id="ARBA00004571"/>
    </source>
</evidence>
<sequence length="786" mass="84715">MQQHTPLYLALAALATGAPIAVAQDEPRPAAGQIEEVSVYAQRREQTVADVPISITAYSGDLLERANIIELDALSDITPGLVIQEQSPNNPGFVIRGITSDSGSSQAAPRVSVYYNGVDVSRSRGSYFELFDIERVEVVKGPQATLFGTAASVGAVSVYTARPQEELAGSLTVNAGNYSSRLARGFVTGGSDLVQARLAFQHRERDGFIDNIAGSPASQNPDGFRQSDLQGIERTALRSSLRLTPTDDLTIDFVYTWEENDDTGTSFKNGLYAPTGGDSSPFSFVEMAGSPFSEAALGKADLGIEREVEDYNLRMEWQPTERLTVTSLSAWREFESLEVFDADGTQAWFLEFGEDAEGEQFNQELRAVYSGDRFTTIVGANYFDEEGSQRVPFSTEESIFLNCVGALPVDAACIEPDGRVNLLTPVLTSGLLDVLPYSSEFANYGKNEILSAFADVTWAASDALELTAGLRYIDESRESGFSAIAPNSALLGFLGLNQPLLPVVDTGGAIVRADGSFDDWLPRFNALWRVSDSTNVYATVSKGRRSDVIDVTATRDSAGNAVADVTEVPAEIVWNYEVGAKGASNDRRLSYSVSLFYQDYSDFQVTLQDDAGNFFTANAGSATNLGVEADVRALLGSSLELFANAAWIDAEIDDDASNGTLAGNRFRLQPEWTASTGLFLDQPLNGALNLTGSLVYSWRSEVFFEPENAPIAGLPIEEDAYGLLSARIGIASAGQGWELSVFASNLLDEEYLVDAGNTGGSFGNPTFVAGPPLFWGVQLDYDFGAY</sequence>
<evidence type="ECO:0000313" key="17">
    <source>
        <dbReference type="Proteomes" id="UP000029640"/>
    </source>
</evidence>
<dbReference type="PANTHER" id="PTHR32552">
    <property type="entry name" value="FERRICHROME IRON RECEPTOR-RELATED"/>
    <property type="match status" value="1"/>
</dbReference>
<comment type="similarity">
    <text evidence="11 12">Belongs to the TonB-dependent receptor family.</text>
</comment>
<keyword evidence="9 11" id="KW-0472">Membrane</keyword>
<reference evidence="16 17" key="1">
    <citation type="journal article" date="2014" name="Genome Announc.">
        <title>Genome Sequence of Gammaproteobacterial Pseudohaliea rubra Type Strain DSM 19751, Isolated from Coastal Seawater of the Mediterranean Sea.</title>
        <authorList>
            <person name="Spring S."/>
            <person name="Fiebig A."/>
            <person name="Riedel T."/>
            <person name="Goker M."/>
            <person name="Klenk H.P."/>
        </authorList>
    </citation>
    <scope>NUCLEOTIDE SEQUENCE [LARGE SCALE GENOMIC DNA]</scope>
    <source>
        <strain evidence="16 17">DSM 19751</strain>
    </source>
</reference>
<feature type="signal peptide" evidence="13">
    <location>
        <begin position="1"/>
        <end position="23"/>
    </location>
</feature>
<dbReference type="EMBL" id="AUVB01000020">
    <property type="protein sequence ID" value="KGE04713.1"/>
    <property type="molecule type" value="Genomic_DNA"/>
</dbReference>
<keyword evidence="8 12" id="KW-0798">TonB box</keyword>
<evidence type="ECO:0000256" key="6">
    <source>
        <dbReference type="ARBA" id="ARBA00023004"/>
    </source>
</evidence>